<proteinExistence type="predicted"/>
<evidence type="ECO:0000313" key="3">
    <source>
        <dbReference type="Proteomes" id="UP000247702"/>
    </source>
</evidence>
<organism evidence="1 3">
    <name type="scientific">Rhizophagus clarus</name>
    <dbReference type="NCBI Taxonomy" id="94130"/>
    <lineage>
        <taxon>Eukaryota</taxon>
        <taxon>Fungi</taxon>
        <taxon>Fungi incertae sedis</taxon>
        <taxon>Mucoromycota</taxon>
        <taxon>Glomeromycotina</taxon>
        <taxon>Glomeromycetes</taxon>
        <taxon>Glomerales</taxon>
        <taxon>Glomeraceae</taxon>
        <taxon>Rhizophagus</taxon>
    </lineage>
</organism>
<sequence>MLRRLSSLSCWTVSSSNWFSYALIRGCLPTIFIDLFVELSISRLSAMKIVAAIHNNFIQKLRTRIWNLRIYDKSKWEDAMNITYKLKTTPQPSNLPTTSYMPFSSLPSSTHFVTSRDSRTDWFKNLMIQGLPWYKHFVGYNGSSNGAT</sequence>
<dbReference type="EMBL" id="BEXD01003416">
    <property type="protein sequence ID" value="GBC01119.1"/>
    <property type="molecule type" value="Genomic_DNA"/>
</dbReference>
<reference evidence="2" key="2">
    <citation type="submission" date="2019-10" db="EMBL/GenBank/DDBJ databases">
        <title>Conservation and host-specific expression of non-tandemly repeated heterogenous ribosome RNA gene in arbuscular mycorrhizal fungi.</title>
        <authorList>
            <person name="Maeda T."/>
            <person name="Kobayashi Y."/>
            <person name="Nakagawa T."/>
            <person name="Ezawa T."/>
            <person name="Yamaguchi K."/>
            <person name="Bino T."/>
            <person name="Nishimoto Y."/>
            <person name="Shigenobu S."/>
            <person name="Kawaguchi M."/>
        </authorList>
    </citation>
    <scope>NUCLEOTIDE SEQUENCE</scope>
    <source>
        <strain evidence="2">HR1</strain>
    </source>
</reference>
<protein>
    <submittedName>
        <fullName evidence="1">Uncharacterized protein</fullName>
    </submittedName>
</protein>
<evidence type="ECO:0000313" key="1">
    <source>
        <dbReference type="EMBL" id="GBC01119.1"/>
    </source>
</evidence>
<keyword evidence="3" id="KW-1185">Reference proteome</keyword>
<accession>A0A2Z6S9N5</accession>
<name>A0A2Z6S9N5_9GLOM</name>
<dbReference type="Proteomes" id="UP000615446">
    <property type="component" value="Unassembled WGS sequence"/>
</dbReference>
<gene>
    <name evidence="2" type="ORF">RCL2_001617700</name>
    <name evidence="1" type="ORF">RclHR1_40720001</name>
</gene>
<evidence type="ECO:0000313" key="2">
    <source>
        <dbReference type="EMBL" id="GES89277.1"/>
    </source>
</evidence>
<dbReference type="EMBL" id="BLAL01000183">
    <property type="protein sequence ID" value="GES89277.1"/>
    <property type="molecule type" value="Genomic_DNA"/>
</dbReference>
<dbReference type="AlphaFoldDB" id="A0A2Z6S9N5"/>
<comment type="caution">
    <text evidence="1">The sequence shown here is derived from an EMBL/GenBank/DDBJ whole genome shotgun (WGS) entry which is preliminary data.</text>
</comment>
<reference evidence="1 3" key="1">
    <citation type="submission" date="2017-11" db="EMBL/GenBank/DDBJ databases">
        <title>The genome of Rhizophagus clarus HR1 reveals common genetic basis of auxotrophy among arbuscular mycorrhizal fungi.</title>
        <authorList>
            <person name="Kobayashi Y."/>
        </authorList>
    </citation>
    <scope>NUCLEOTIDE SEQUENCE [LARGE SCALE GENOMIC DNA]</scope>
    <source>
        <strain evidence="1 3">HR1</strain>
    </source>
</reference>
<dbReference type="Proteomes" id="UP000247702">
    <property type="component" value="Unassembled WGS sequence"/>
</dbReference>